<name>A0A087SZX8_STEMI</name>
<dbReference type="GO" id="GO:0016787">
    <property type="term" value="F:hydrolase activity"/>
    <property type="evidence" value="ECO:0007669"/>
    <property type="project" value="UniProtKB-KW"/>
</dbReference>
<feature type="short sequence motif" description="Q motif" evidence="6">
    <location>
        <begin position="11"/>
        <end position="39"/>
    </location>
</feature>
<dbReference type="OrthoDB" id="10261904at2759"/>
<proteinExistence type="inferred from homology"/>
<dbReference type="InterPro" id="IPR050079">
    <property type="entry name" value="DEAD_box_RNA_helicase"/>
</dbReference>
<evidence type="ECO:0000256" key="5">
    <source>
        <dbReference type="ARBA" id="ARBA00022840"/>
    </source>
</evidence>
<dbReference type="InterPro" id="IPR001650">
    <property type="entry name" value="Helicase_C-like"/>
</dbReference>
<dbReference type="GO" id="GO:0003724">
    <property type="term" value="F:RNA helicase activity"/>
    <property type="evidence" value="ECO:0007669"/>
    <property type="project" value="UniProtKB-EC"/>
</dbReference>
<dbReference type="GO" id="GO:0003676">
    <property type="term" value="F:nucleic acid binding"/>
    <property type="evidence" value="ECO:0007669"/>
    <property type="project" value="InterPro"/>
</dbReference>
<dbReference type="PANTHER" id="PTHR47959">
    <property type="entry name" value="ATP-DEPENDENT RNA HELICASE RHLE-RELATED"/>
    <property type="match status" value="1"/>
</dbReference>
<sequence>MMAEKYFSSTLDFNDLNLSPWLTEQCTAMGIMNPTPVQQYCIPKILAGENCIGVSKTGSGKTLAFALPILQKLAEDPYGIFALILTPTRELAIQISDQFKVIGKPIQLEVSVVIGGMNMVAQGKEINSQPHIMVATPGRLADHLKSSNDFSFKRTQVLVLDEADRLLEGQFTEQLEVIFQAVPSKRQTLLFSATMSKNLEELKKISCIEPFVWTADSDTSTVEKLDQRYVLVPHRLVKNASVVEVINNFQEKNPDSSIIVFTKNCRWCQLVSVALKNLGFENVALNSNMKQWERLASISKFKSNRSRLLIATDVASRGLDIPMVDLVINYNVPPFPKNYIHRVGRTARAGRGGLAVTFVMPGDIIALKNIEKEIHTQLSEFKVSEKKILNILTQVEVAWREADISIEDLDTEERKQINARKQRILEGNQDHLHSELKKRKR</sequence>
<dbReference type="Proteomes" id="UP000054359">
    <property type="component" value="Unassembled WGS sequence"/>
</dbReference>
<dbReference type="InterPro" id="IPR000629">
    <property type="entry name" value="RNA-helicase_DEAD-box_CS"/>
</dbReference>
<evidence type="ECO:0000256" key="3">
    <source>
        <dbReference type="ARBA" id="ARBA00022801"/>
    </source>
</evidence>
<accession>A0A087SZX8</accession>
<dbReference type="InterPro" id="IPR014001">
    <property type="entry name" value="Helicase_ATP-bd"/>
</dbReference>
<feature type="non-terminal residue" evidence="11">
    <location>
        <position position="441"/>
    </location>
</feature>
<dbReference type="CDD" id="cd17955">
    <property type="entry name" value="DEADc_DDX49"/>
    <property type="match status" value="1"/>
</dbReference>
<evidence type="ECO:0000259" key="10">
    <source>
        <dbReference type="PROSITE" id="PS51195"/>
    </source>
</evidence>
<dbReference type="CDD" id="cd18787">
    <property type="entry name" value="SF2_C_DEAD"/>
    <property type="match status" value="1"/>
</dbReference>
<dbReference type="Pfam" id="PF00270">
    <property type="entry name" value="DEAD"/>
    <property type="match status" value="1"/>
</dbReference>
<evidence type="ECO:0000313" key="11">
    <source>
        <dbReference type="EMBL" id="KFM58417.1"/>
    </source>
</evidence>
<evidence type="ECO:0000256" key="4">
    <source>
        <dbReference type="ARBA" id="ARBA00022806"/>
    </source>
</evidence>
<evidence type="ECO:0000256" key="7">
    <source>
        <dbReference type="RuleBase" id="RU000492"/>
    </source>
</evidence>
<dbReference type="PROSITE" id="PS51192">
    <property type="entry name" value="HELICASE_ATP_BIND_1"/>
    <property type="match status" value="1"/>
</dbReference>
<dbReference type="GO" id="GO:0005829">
    <property type="term" value="C:cytosol"/>
    <property type="evidence" value="ECO:0007669"/>
    <property type="project" value="TreeGrafter"/>
</dbReference>
<dbReference type="GO" id="GO:0005524">
    <property type="term" value="F:ATP binding"/>
    <property type="evidence" value="ECO:0007669"/>
    <property type="project" value="UniProtKB-KW"/>
</dbReference>
<comment type="similarity">
    <text evidence="7">Belongs to the DEAD box helicase family.</text>
</comment>
<feature type="domain" description="Helicase C-terminal" evidence="9">
    <location>
        <begin position="224"/>
        <end position="389"/>
    </location>
</feature>
<feature type="domain" description="Helicase ATP-binding" evidence="8">
    <location>
        <begin position="42"/>
        <end position="213"/>
    </location>
</feature>
<dbReference type="PROSITE" id="PS51194">
    <property type="entry name" value="HELICASE_CTER"/>
    <property type="match status" value="1"/>
</dbReference>
<evidence type="ECO:0000313" key="12">
    <source>
        <dbReference type="Proteomes" id="UP000054359"/>
    </source>
</evidence>
<keyword evidence="12" id="KW-1185">Reference proteome</keyword>
<evidence type="ECO:0000259" key="8">
    <source>
        <dbReference type="PROSITE" id="PS51192"/>
    </source>
</evidence>
<dbReference type="EMBL" id="KK112726">
    <property type="protein sequence ID" value="KFM58417.1"/>
    <property type="molecule type" value="Genomic_DNA"/>
</dbReference>
<keyword evidence="3 7" id="KW-0378">Hydrolase</keyword>
<dbReference type="Pfam" id="PF00271">
    <property type="entry name" value="Helicase_C"/>
    <property type="match status" value="1"/>
</dbReference>
<dbReference type="OMA" id="IMIFTDT"/>
<dbReference type="InterPro" id="IPR027417">
    <property type="entry name" value="P-loop_NTPase"/>
</dbReference>
<evidence type="ECO:0000259" key="9">
    <source>
        <dbReference type="PROSITE" id="PS51194"/>
    </source>
</evidence>
<dbReference type="InterPro" id="IPR014014">
    <property type="entry name" value="RNA_helicase_DEAD_Q_motif"/>
</dbReference>
<dbReference type="PROSITE" id="PS00039">
    <property type="entry name" value="DEAD_ATP_HELICASE"/>
    <property type="match status" value="1"/>
</dbReference>
<dbReference type="PANTHER" id="PTHR47959:SF24">
    <property type="entry name" value="ATP-DEPENDENT RNA HELICASE"/>
    <property type="match status" value="1"/>
</dbReference>
<evidence type="ECO:0000256" key="1">
    <source>
        <dbReference type="ARBA" id="ARBA00012552"/>
    </source>
</evidence>
<dbReference type="SMART" id="SM00490">
    <property type="entry name" value="HELICc"/>
    <property type="match status" value="1"/>
</dbReference>
<keyword evidence="2 7" id="KW-0547">Nucleotide-binding</keyword>
<reference evidence="11 12" key="1">
    <citation type="submission" date="2013-11" db="EMBL/GenBank/DDBJ databases">
        <title>Genome sequencing of Stegodyphus mimosarum.</title>
        <authorList>
            <person name="Bechsgaard J."/>
        </authorList>
    </citation>
    <scope>NUCLEOTIDE SEQUENCE [LARGE SCALE GENOMIC DNA]</scope>
</reference>
<dbReference type="AlphaFoldDB" id="A0A087SZX8"/>
<dbReference type="STRING" id="407821.A0A087SZX8"/>
<organism evidence="11 12">
    <name type="scientific">Stegodyphus mimosarum</name>
    <name type="common">African social velvet spider</name>
    <dbReference type="NCBI Taxonomy" id="407821"/>
    <lineage>
        <taxon>Eukaryota</taxon>
        <taxon>Metazoa</taxon>
        <taxon>Ecdysozoa</taxon>
        <taxon>Arthropoda</taxon>
        <taxon>Chelicerata</taxon>
        <taxon>Arachnida</taxon>
        <taxon>Araneae</taxon>
        <taxon>Araneomorphae</taxon>
        <taxon>Entelegynae</taxon>
        <taxon>Eresoidea</taxon>
        <taxon>Eresidae</taxon>
        <taxon>Stegodyphus</taxon>
    </lineage>
</organism>
<dbReference type="Gene3D" id="3.40.50.300">
    <property type="entry name" value="P-loop containing nucleotide triphosphate hydrolases"/>
    <property type="match status" value="2"/>
</dbReference>
<dbReference type="SMART" id="SM00487">
    <property type="entry name" value="DEXDc"/>
    <property type="match status" value="1"/>
</dbReference>
<gene>
    <name evidence="11" type="ORF">X975_00977</name>
</gene>
<dbReference type="SUPFAM" id="SSF52540">
    <property type="entry name" value="P-loop containing nucleoside triphosphate hydrolases"/>
    <property type="match status" value="1"/>
</dbReference>
<feature type="domain" description="DEAD-box RNA helicase Q" evidence="10">
    <location>
        <begin position="11"/>
        <end position="39"/>
    </location>
</feature>
<protein>
    <recommendedName>
        <fullName evidence="1">RNA helicase</fullName>
        <ecNumber evidence="1">3.6.4.13</ecNumber>
    </recommendedName>
</protein>
<keyword evidence="5 7" id="KW-0067">ATP-binding</keyword>
<dbReference type="EC" id="3.6.4.13" evidence="1"/>
<dbReference type="PROSITE" id="PS51195">
    <property type="entry name" value="Q_MOTIF"/>
    <property type="match status" value="1"/>
</dbReference>
<evidence type="ECO:0000256" key="2">
    <source>
        <dbReference type="ARBA" id="ARBA00022741"/>
    </source>
</evidence>
<dbReference type="InterPro" id="IPR011545">
    <property type="entry name" value="DEAD/DEAH_box_helicase_dom"/>
</dbReference>
<evidence type="ECO:0000256" key="6">
    <source>
        <dbReference type="PROSITE-ProRule" id="PRU00552"/>
    </source>
</evidence>
<keyword evidence="4 7" id="KW-0347">Helicase</keyword>